<proteinExistence type="predicted"/>
<dbReference type="InterPro" id="IPR025698">
    <property type="entry name" value="2TM_dom"/>
</dbReference>
<comment type="caution">
    <text evidence="3">The sequence shown here is derived from an EMBL/GenBank/DDBJ whole genome shotgun (WGS) entry which is preliminary data.</text>
</comment>
<evidence type="ECO:0000313" key="4">
    <source>
        <dbReference type="Proteomes" id="UP001501788"/>
    </source>
</evidence>
<evidence type="ECO:0000259" key="2">
    <source>
        <dbReference type="Pfam" id="PF13239"/>
    </source>
</evidence>
<dbReference type="Proteomes" id="UP001501788">
    <property type="component" value="Unassembled WGS sequence"/>
</dbReference>
<reference evidence="4" key="1">
    <citation type="journal article" date="2019" name="Int. J. Syst. Evol. Microbiol.">
        <title>The Global Catalogue of Microorganisms (GCM) 10K type strain sequencing project: providing services to taxonomists for standard genome sequencing and annotation.</title>
        <authorList>
            <consortium name="The Broad Institute Genomics Platform"/>
            <consortium name="The Broad Institute Genome Sequencing Center for Infectious Disease"/>
            <person name="Wu L."/>
            <person name="Ma J."/>
        </authorList>
    </citation>
    <scope>NUCLEOTIDE SEQUENCE [LARGE SCALE GENOMIC DNA]</scope>
    <source>
        <strain evidence="4">JCM 31890</strain>
    </source>
</reference>
<feature type="domain" description="2TM" evidence="2">
    <location>
        <begin position="21"/>
        <end position="78"/>
    </location>
</feature>
<accession>A0ABP8L7B8</accession>
<evidence type="ECO:0000313" key="3">
    <source>
        <dbReference type="EMBL" id="GAA4422918.1"/>
    </source>
</evidence>
<keyword evidence="4" id="KW-1185">Reference proteome</keyword>
<dbReference type="Pfam" id="PF13239">
    <property type="entry name" value="2TM"/>
    <property type="match status" value="1"/>
</dbReference>
<feature type="transmembrane region" description="Helical" evidence="1">
    <location>
        <begin position="29"/>
        <end position="50"/>
    </location>
</feature>
<protein>
    <recommendedName>
        <fullName evidence="2">2TM domain-containing protein</fullName>
    </recommendedName>
</protein>
<keyword evidence="1" id="KW-0812">Transmembrane</keyword>
<sequence length="105" mass="11397">MSTAFDTQSALPLPDALERLARRRAAQRMGWIGHATVFTVVQLLLAALAWRSGYAWNVWPLLGWGVGLVLHGAAVWGAAPGGRLHQHLLAAERARLRREPGNAGL</sequence>
<gene>
    <name evidence="3" type="ORF">GCM10023090_14580</name>
</gene>
<keyword evidence="1" id="KW-0472">Membrane</keyword>
<evidence type="ECO:0000256" key="1">
    <source>
        <dbReference type="SAM" id="Phobius"/>
    </source>
</evidence>
<organism evidence="3 4">
    <name type="scientific">Acidovorax lacteus</name>
    <dbReference type="NCBI Taxonomy" id="1924988"/>
    <lineage>
        <taxon>Bacteria</taxon>
        <taxon>Pseudomonadati</taxon>
        <taxon>Pseudomonadota</taxon>
        <taxon>Betaproteobacteria</taxon>
        <taxon>Burkholderiales</taxon>
        <taxon>Comamonadaceae</taxon>
        <taxon>Acidovorax</taxon>
    </lineage>
</organism>
<feature type="transmembrane region" description="Helical" evidence="1">
    <location>
        <begin position="56"/>
        <end position="79"/>
    </location>
</feature>
<name>A0ABP8L7B8_9BURK</name>
<keyword evidence="1" id="KW-1133">Transmembrane helix</keyword>
<dbReference type="EMBL" id="BAABEX010000008">
    <property type="protein sequence ID" value="GAA4422918.1"/>
    <property type="molecule type" value="Genomic_DNA"/>
</dbReference>
<dbReference type="RefSeq" id="WP_345062728.1">
    <property type="nucleotide sequence ID" value="NZ_BAABEX010000008.1"/>
</dbReference>